<name>A0ABR4YJ16_9BACT</name>
<evidence type="ECO:0000313" key="2">
    <source>
        <dbReference type="Proteomes" id="UP000030889"/>
    </source>
</evidence>
<keyword evidence="2" id="KW-1185">Reference proteome</keyword>
<organism evidence="1 2">
    <name type="scientific">Alistipes inops</name>
    <dbReference type="NCBI Taxonomy" id="1501391"/>
    <lineage>
        <taxon>Bacteria</taxon>
        <taxon>Pseudomonadati</taxon>
        <taxon>Bacteroidota</taxon>
        <taxon>Bacteroidia</taxon>
        <taxon>Bacteroidales</taxon>
        <taxon>Rikenellaceae</taxon>
        <taxon>Alistipes</taxon>
    </lineage>
</organism>
<dbReference type="InterPro" id="IPR052552">
    <property type="entry name" value="YeaO-like"/>
</dbReference>
<comment type="caution">
    <text evidence="1">The sequence shown here is derived from an EMBL/GenBank/DDBJ whole genome shotgun (WGS) entry which is preliminary data.</text>
</comment>
<dbReference type="RefSeq" id="WP_035472811.1">
    <property type="nucleotide sequence ID" value="NZ_JRGF01000005.1"/>
</dbReference>
<sequence>MTRIRIKRVYEPESPDDGYRVLVDRLWPRGIRKDALHYDSWEKEVAPSAALRTWYHQDPAGRWDEFRKRYLSELEHSGTAAAFAGKIRELPTVTLLFASRNAAENHALILREYLETTPA</sequence>
<gene>
    <name evidence="1" type="ORF">LG35_05020</name>
</gene>
<evidence type="ECO:0000313" key="1">
    <source>
        <dbReference type="EMBL" id="KHE42259.1"/>
    </source>
</evidence>
<dbReference type="PANTHER" id="PTHR36849:SF1">
    <property type="entry name" value="CYTOPLASMIC PROTEIN"/>
    <property type="match status" value="1"/>
</dbReference>
<accession>A0ABR4YJ16</accession>
<dbReference type="Pfam" id="PF22752">
    <property type="entry name" value="DUF488-N3i"/>
    <property type="match status" value="1"/>
</dbReference>
<protein>
    <submittedName>
        <fullName evidence="1">MarR family transcripitonal regulator</fullName>
    </submittedName>
</protein>
<dbReference type="PANTHER" id="PTHR36849">
    <property type="entry name" value="CYTOPLASMIC PROTEIN-RELATED"/>
    <property type="match status" value="1"/>
</dbReference>
<proteinExistence type="predicted"/>
<reference evidence="1 2" key="1">
    <citation type="submission" date="2014-09" db="EMBL/GenBank/DDBJ databases">
        <title>Alistipes sp. 627, sp. nov., a novel member of the family Rikenellaceae isolated from human faeces.</title>
        <authorList>
            <person name="Shkoporov A.N."/>
            <person name="Chaplin A.V."/>
            <person name="Motuzova O.V."/>
            <person name="Kafarskaia L.I."/>
            <person name="Khokhlova E.V."/>
            <person name="Efimov B.A."/>
        </authorList>
    </citation>
    <scope>NUCLEOTIDE SEQUENCE [LARGE SCALE GENOMIC DNA]</scope>
    <source>
        <strain evidence="1 2">627</strain>
    </source>
</reference>
<dbReference type="Proteomes" id="UP000030889">
    <property type="component" value="Unassembled WGS sequence"/>
</dbReference>
<dbReference type="EMBL" id="JRGF01000005">
    <property type="protein sequence ID" value="KHE42259.1"/>
    <property type="molecule type" value="Genomic_DNA"/>
</dbReference>